<name>A0A8J6TY71_9FLAO</name>
<dbReference type="AlphaFoldDB" id="A0A8J6TY71"/>
<accession>A0A8J6TY71</accession>
<organism evidence="2 3">
    <name type="scientific">Taishania pollutisoli</name>
    <dbReference type="NCBI Taxonomy" id="2766479"/>
    <lineage>
        <taxon>Bacteria</taxon>
        <taxon>Pseudomonadati</taxon>
        <taxon>Bacteroidota</taxon>
        <taxon>Flavobacteriia</taxon>
        <taxon>Flavobacteriales</taxon>
        <taxon>Crocinitomicaceae</taxon>
        <taxon>Taishania</taxon>
    </lineage>
</organism>
<gene>
    <name evidence="2" type="ORF">H9Y05_13930</name>
</gene>
<reference evidence="2" key="1">
    <citation type="submission" date="2020-09" db="EMBL/GenBank/DDBJ databases">
        <title>Taishania pollutisoli gen. nov., sp. nov., Isolated from Tetrabromobisphenol A-Contaminated Soil.</title>
        <authorList>
            <person name="Chen Q."/>
        </authorList>
    </citation>
    <scope>NUCLEOTIDE SEQUENCE</scope>
    <source>
        <strain evidence="2">CZZ-1</strain>
    </source>
</reference>
<dbReference type="PROSITE" id="PS51257">
    <property type="entry name" value="PROKAR_LIPOPROTEIN"/>
    <property type="match status" value="1"/>
</dbReference>
<dbReference type="EMBL" id="JACVEL010000011">
    <property type="protein sequence ID" value="MBC9813571.1"/>
    <property type="molecule type" value="Genomic_DNA"/>
</dbReference>
<proteinExistence type="predicted"/>
<evidence type="ECO:0000256" key="1">
    <source>
        <dbReference type="SAM" id="SignalP"/>
    </source>
</evidence>
<keyword evidence="3" id="KW-1185">Reference proteome</keyword>
<evidence type="ECO:0000313" key="2">
    <source>
        <dbReference type="EMBL" id="MBC9813571.1"/>
    </source>
</evidence>
<feature type="signal peptide" evidence="1">
    <location>
        <begin position="1"/>
        <end position="21"/>
    </location>
</feature>
<dbReference type="RefSeq" id="WP_163491536.1">
    <property type="nucleotide sequence ID" value="NZ_JACVEL010000011.1"/>
</dbReference>
<keyword evidence="1" id="KW-0732">Signal</keyword>
<protein>
    <recommendedName>
        <fullName evidence="4">Lipoprotein</fullName>
    </recommendedName>
</protein>
<sequence length="170" mass="19353">MLRVLLMLLFAFAGFSCSSQTTDEDDLSYVDENGVLRNKPLNGTIILPYTHNYLSVLNAGYRAANVQKADCSDHGEEVYKERDKIDQVIVTDSTIEVHVRIYDNCCYDYLWDPKLTDEGVLDLLYTGYGMFCGCNCCFGHVLTFRKEYDPDDAVEIKEIRINGAGTYRLK</sequence>
<evidence type="ECO:0008006" key="4">
    <source>
        <dbReference type="Google" id="ProtNLM"/>
    </source>
</evidence>
<comment type="caution">
    <text evidence="2">The sequence shown here is derived from an EMBL/GenBank/DDBJ whole genome shotgun (WGS) entry which is preliminary data.</text>
</comment>
<evidence type="ECO:0000313" key="3">
    <source>
        <dbReference type="Proteomes" id="UP000652681"/>
    </source>
</evidence>
<dbReference type="Proteomes" id="UP000652681">
    <property type="component" value="Unassembled WGS sequence"/>
</dbReference>
<feature type="chain" id="PRO_5035309322" description="Lipoprotein" evidence="1">
    <location>
        <begin position="22"/>
        <end position="170"/>
    </location>
</feature>